<feature type="domain" description="Glutamine amidotransferase type-2" evidence="2">
    <location>
        <begin position="2"/>
        <end position="360"/>
    </location>
</feature>
<dbReference type="SUPFAM" id="SSF56235">
    <property type="entry name" value="N-terminal nucleophile aminohydrolases (Ntn hydrolases)"/>
    <property type="match status" value="1"/>
</dbReference>
<keyword evidence="3" id="KW-0315">Glutamine amidotransferase</keyword>
<evidence type="ECO:0000313" key="3">
    <source>
        <dbReference type="EMBL" id="ABR56876.1"/>
    </source>
</evidence>
<sequence>MCGIIGFISRDKKLIRGDKIAIALDSLKERGNGQGSGYVGYGIYPKYKDSYAIHVFLDNNPQYMDIKENVKQVLEKYGYVLNDEEIPTKDGIIEKEFIPWRFFYDFDEKYADSEKDLMVDMVMEINDKIDGAFVFSSGKNMGIFKASAWPMEVAEFYKLDEYEGYMWLSHARYPTNTRGWWGGAHPFNLLNWSVVHNGEITSYGTNKRYVESFGYKCRLLTDTEVVAYIFDLLIRKHEIPVEYALSAVAPKFWKEIDTMEDEERELHESIRMTYGGATLNGPFAIIVGTEEGMMFMNGETNDGNSLIGITDRIKLRPLIVGEKDDLLFVSSEEAAIRKICPELDKVWMPDAGEPVLARINK</sequence>
<dbReference type="InterPro" id="IPR012375">
    <property type="entry name" value="Glu_synth_lsu_1"/>
</dbReference>
<evidence type="ECO:0000256" key="1">
    <source>
        <dbReference type="PIRSR" id="PIRSR018774-1"/>
    </source>
</evidence>
<evidence type="ECO:0000259" key="2">
    <source>
        <dbReference type="PROSITE" id="PS51278"/>
    </source>
</evidence>
<dbReference type="KEGG" id="mae:Maeo_1300"/>
<dbReference type="InterPro" id="IPR029055">
    <property type="entry name" value="Ntn_hydrolases_N"/>
</dbReference>
<proteinExistence type="predicted"/>
<evidence type="ECO:0000313" key="4">
    <source>
        <dbReference type="Proteomes" id="UP000001106"/>
    </source>
</evidence>
<dbReference type="OrthoDB" id="372195at2157"/>
<accession>A6UWK4</accession>
<dbReference type="Pfam" id="PF00310">
    <property type="entry name" value="GATase_2"/>
    <property type="match status" value="1"/>
</dbReference>
<dbReference type="Gene3D" id="3.60.20.10">
    <property type="entry name" value="Glutamine Phosphoribosylpyrophosphate, subunit 1, domain 1"/>
    <property type="match status" value="1"/>
</dbReference>
<keyword evidence="4" id="KW-1185">Reference proteome</keyword>
<organism evidence="3 4">
    <name type="scientific">Methanococcus aeolicus (strain ATCC BAA-1280 / DSM 17508 / OCM 812 / Nankai-3)</name>
    <dbReference type="NCBI Taxonomy" id="419665"/>
    <lineage>
        <taxon>Archaea</taxon>
        <taxon>Methanobacteriati</taxon>
        <taxon>Methanobacteriota</taxon>
        <taxon>Methanomada group</taxon>
        <taxon>Methanococci</taxon>
        <taxon>Methanococcales</taxon>
        <taxon>Methanococcaceae</taxon>
        <taxon>Methanococcus</taxon>
    </lineage>
</organism>
<gene>
    <name evidence="3" type="ordered locus">Maeo_1300</name>
</gene>
<dbReference type="EMBL" id="CP000743">
    <property type="protein sequence ID" value="ABR56876.1"/>
    <property type="molecule type" value="Genomic_DNA"/>
</dbReference>
<dbReference type="PROSITE" id="PS51278">
    <property type="entry name" value="GATASE_TYPE_2"/>
    <property type="match status" value="1"/>
</dbReference>
<dbReference type="STRING" id="419665.Maeo_1300"/>
<dbReference type="HOGENOM" id="CLU_061941_0_0_2"/>
<dbReference type="InterPro" id="IPR017932">
    <property type="entry name" value="GATase_2_dom"/>
</dbReference>
<reference evidence="3" key="1">
    <citation type="submission" date="2007-06" db="EMBL/GenBank/DDBJ databases">
        <title>Complete sequence of Methanococcus aeolicus Nankai-3.</title>
        <authorList>
            <consortium name="US DOE Joint Genome Institute"/>
            <person name="Copeland A."/>
            <person name="Lucas S."/>
            <person name="Lapidus A."/>
            <person name="Barry K."/>
            <person name="Glavina del Rio T."/>
            <person name="Dalin E."/>
            <person name="Tice H."/>
            <person name="Pitluck S."/>
            <person name="Chain P."/>
            <person name="Malfatti S."/>
            <person name="Shin M."/>
            <person name="Vergez L."/>
            <person name="Schmutz J."/>
            <person name="Larimer F."/>
            <person name="Land M."/>
            <person name="Hauser L."/>
            <person name="Kyrpides N."/>
            <person name="Lykidis A."/>
            <person name="Sieprawska-Lupa M."/>
            <person name="Whitman W.B."/>
            <person name="Richardson P."/>
        </authorList>
    </citation>
    <scope>NUCLEOTIDE SEQUENCE [LARGE SCALE GENOMIC DNA]</scope>
    <source>
        <strain evidence="3">Nankai-3</strain>
    </source>
</reference>
<dbReference type="Proteomes" id="UP000001106">
    <property type="component" value="Chromosome"/>
</dbReference>
<dbReference type="AlphaFoldDB" id="A6UWK4"/>
<dbReference type="RefSeq" id="WP_011974008.1">
    <property type="nucleotide sequence ID" value="NC_009635.1"/>
</dbReference>
<dbReference type="GeneID" id="5327181"/>
<dbReference type="eggNOG" id="arCOG00095">
    <property type="taxonomic scope" value="Archaea"/>
</dbReference>
<dbReference type="MEROPS" id="C44.A09"/>
<feature type="active site" description="For GATase activity" evidence="1">
    <location>
        <position position="2"/>
    </location>
</feature>
<dbReference type="CDD" id="cd01907">
    <property type="entry name" value="GlxB"/>
    <property type="match status" value="1"/>
</dbReference>
<name>A6UWK4_META3</name>
<dbReference type="GO" id="GO:0016740">
    <property type="term" value="F:transferase activity"/>
    <property type="evidence" value="ECO:0007669"/>
    <property type="project" value="UniProtKB-KW"/>
</dbReference>
<dbReference type="PIRSF" id="PIRSF018774">
    <property type="entry name" value="GOGAT_lg_dom1"/>
    <property type="match status" value="1"/>
</dbReference>
<protein>
    <submittedName>
        <fullName evidence="3">Glutamine amidotransferase class-II</fullName>
    </submittedName>
</protein>